<dbReference type="Gene3D" id="3.40.50.300">
    <property type="entry name" value="P-loop containing nucleotide triphosphate hydrolases"/>
    <property type="match status" value="1"/>
</dbReference>
<evidence type="ECO:0000256" key="4">
    <source>
        <dbReference type="ARBA" id="ARBA00022970"/>
    </source>
</evidence>
<dbReference type="InterPro" id="IPR017911">
    <property type="entry name" value="MacB-like_ATP-bd"/>
</dbReference>
<dbReference type="PANTHER" id="PTHR24220:SF692">
    <property type="entry name" value="ABC TRANSPORTER DOMAIN-CONTAINING PROTEIN"/>
    <property type="match status" value="1"/>
</dbReference>
<dbReference type="FunFam" id="3.40.50.300:FF:000032">
    <property type="entry name" value="Export ABC transporter ATP-binding protein"/>
    <property type="match status" value="1"/>
</dbReference>
<dbReference type="KEGG" id="lpk:LACPI_0893"/>
<evidence type="ECO:0000256" key="1">
    <source>
        <dbReference type="ARBA" id="ARBA00022448"/>
    </source>
</evidence>
<dbReference type="AlphaFoldDB" id="A0A0D6DVV8"/>
<dbReference type="RefSeq" id="WP_047915277.1">
    <property type="nucleotide sequence ID" value="NZ_LN774769.1"/>
</dbReference>
<evidence type="ECO:0000256" key="3">
    <source>
        <dbReference type="ARBA" id="ARBA00022840"/>
    </source>
</evidence>
<evidence type="ECO:0000256" key="2">
    <source>
        <dbReference type="ARBA" id="ARBA00022741"/>
    </source>
</evidence>
<dbReference type="PROSITE" id="PS00211">
    <property type="entry name" value="ABC_TRANSPORTER_1"/>
    <property type="match status" value="1"/>
</dbReference>
<dbReference type="GO" id="GO:0022857">
    <property type="term" value="F:transmembrane transporter activity"/>
    <property type="evidence" value="ECO:0007669"/>
    <property type="project" value="UniProtKB-ARBA"/>
</dbReference>
<dbReference type="InterPro" id="IPR017871">
    <property type="entry name" value="ABC_transporter-like_CS"/>
</dbReference>
<dbReference type="Pfam" id="PF00005">
    <property type="entry name" value="ABC_tran"/>
    <property type="match status" value="1"/>
</dbReference>
<evidence type="ECO:0000259" key="5">
    <source>
        <dbReference type="PROSITE" id="PS50893"/>
    </source>
</evidence>
<reference evidence="7" key="1">
    <citation type="submission" date="2015-01" db="EMBL/GenBank/DDBJ databases">
        <authorList>
            <person name="Andreevskaya M."/>
        </authorList>
    </citation>
    <scope>NUCLEOTIDE SEQUENCE [LARGE SCALE GENOMIC DNA]</scope>
    <source>
        <strain evidence="7">MKFS47</strain>
    </source>
</reference>
<name>A0A0D6DVV8_9LACT</name>
<dbReference type="GO" id="GO:0005886">
    <property type="term" value="C:plasma membrane"/>
    <property type="evidence" value="ECO:0007669"/>
    <property type="project" value="TreeGrafter"/>
</dbReference>
<evidence type="ECO:0000313" key="7">
    <source>
        <dbReference type="Proteomes" id="UP000033166"/>
    </source>
</evidence>
<evidence type="ECO:0000313" key="6">
    <source>
        <dbReference type="EMBL" id="CEN28093.1"/>
    </source>
</evidence>
<dbReference type="EMBL" id="LN774769">
    <property type="protein sequence ID" value="CEN28093.1"/>
    <property type="molecule type" value="Genomic_DNA"/>
</dbReference>
<dbReference type="InterPro" id="IPR015854">
    <property type="entry name" value="ABC_transpr_LolD-like"/>
</dbReference>
<dbReference type="GO" id="GO:0098796">
    <property type="term" value="C:membrane protein complex"/>
    <property type="evidence" value="ECO:0007669"/>
    <property type="project" value="UniProtKB-ARBA"/>
</dbReference>
<dbReference type="InterPro" id="IPR027417">
    <property type="entry name" value="P-loop_NTPase"/>
</dbReference>
<keyword evidence="2" id="KW-0547">Nucleotide-binding</keyword>
<organism evidence="6 7">
    <name type="scientific">Pseudolactococcus piscium MKFS47</name>
    <dbReference type="NCBI Taxonomy" id="297352"/>
    <lineage>
        <taxon>Bacteria</taxon>
        <taxon>Bacillati</taxon>
        <taxon>Bacillota</taxon>
        <taxon>Bacilli</taxon>
        <taxon>Lactobacillales</taxon>
        <taxon>Streptococcaceae</taxon>
        <taxon>Pseudolactococcus</taxon>
    </lineage>
</organism>
<sequence length="242" mass="26789">MENRIISVSHITKEIVLGKSKNKIKLIDDISFEINKGEFLSIVGPSGSGKSTLLNIISGLSTPTTGTVSLESQDIYKLSPTKLARLRREKIGFIFQQYNLLSALPVFENITLQLRLSHKKIDKDKIAQLLERINFEPKSAARIDSLSGGEKQKVAIARVLATDCEIIFADEPTGALDSVSREKVFSMLRELTQVGKTVIMVTHDIEMASRTDRAVIIRDGKIQNSLSNPTETLILHEMGGEI</sequence>
<protein>
    <submittedName>
        <fullName evidence="6">ABC transporter ATP-binding protein</fullName>
    </submittedName>
</protein>
<dbReference type="PROSITE" id="PS50893">
    <property type="entry name" value="ABC_TRANSPORTER_2"/>
    <property type="match status" value="1"/>
</dbReference>
<dbReference type="InterPro" id="IPR003593">
    <property type="entry name" value="AAA+_ATPase"/>
</dbReference>
<gene>
    <name evidence="6" type="ORF">LACPI_0893</name>
</gene>
<dbReference type="GO" id="GO:0006865">
    <property type="term" value="P:amino acid transport"/>
    <property type="evidence" value="ECO:0007669"/>
    <property type="project" value="UniProtKB-KW"/>
</dbReference>
<proteinExistence type="predicted"/>
<feature type="domain" description="ABC transporter" evidence="5">
    <location>
        <begin position="6"/>
        <end position="238"/>
    </location>
</feature>
<dbReference type="Proteomes" id="UP000033166">
    <property type="component" value="Chromosome I"/>
</dbReference>
<dbReference type="HOGENOM" id="CLU_000604_1_22_9"/>
<keyword evidence="1" id="KW-0813">Transport</keyword>
<dbReference type="SUPFAM" id="SSF52540">
    <property type="entry name" value="P-loop containing nucleoside triphosphate hydrolases"/>
    <property type="match status" value="1"/>
</dbReference>
<dbReference type="GO" id="GO:0005524">
    <property type="term" value="F:ATP binding"/>
    <property type="evidence" value="ECO:0007669"/>
    <property type="project" value="UniProtKB-KW"/>
</dbReference>
<dbReference type="SMART" id="SM00382">
    <property type="entry name" value="AAA"/>
    <property type="match status" value="1"/>
</dbReference>
<keyword evidence="3 6" id="KW-0067">ATP-binding</keyword>
<dbReference type="CDD" id="cd03255">
    <property type="entry name" value="ABC_MJ0796_LolCDE_FtsE"/>
    <property type="match status" value="1"/>
</dbReference>
<dbReference type="GO" id="GO:0016887">
    <property type="term" value="F:ATP hydrolysis activity"/>
    <property type="evidence" value="ECO:0007669"/>
    <property type="project" value="InterPro"/>
</dbReference>
<dbReference type="PANTHER" id="PTHR24220">
    <property type="entry name" value="IMPORT ATP-BINDING PROTEIN"/>
    <property type="match status" value="1"/>
</dbReference>
<dbReference type="InterPro" id="IPR003439">
    <property type="entry name" value="ABC_transporter-like_ATP-bd"/>
</dbReference>
<accession>A0A0D6DVV8</accession>
<keyword evidence="4" id="KW-0029">Amino-acid transport</keyword>